<dbReference type="Proteomes" id="UP000025227">
    <property type="component" value="Unplaced"/>
</dbReference>
<feature type="region of interest" description="Disordered" evidence="1">
    <location>
        <begin position="110"/>
        <end position="131"/>
    </location>
</feature>
<proteinExistence type="predicted"/>
<dbReference type="PANTHER" id="PTHR46068">
    <property type="entry name" value="PROTEIN CBG27172"/>
    <property type="match status" value="1"/>
</dbReference>
<protein>
    <submittedName>
        <fullName evidence="3">Transposase</fullName>
    </submittedName>
</protein>
<dbReference type="PANTHER" id="PTHR46068:SF1">
    <property type="entry name" value="TRANSPOSASE IS30-LIKE HTH DOMAIN-CONTAINING PROTEIN"/>
    <property type="match status" value="1"/>
</dbReference>
<dbReference type="AlphaFoldDB" id="A0A7I4YBY9"/>
<evidence type="ECO:0000256" key="1">
    <source>
        <dbReference type="SAM" id="MobiDB-lite"/>
    </source>
</evidence>
<sequence>MPFYRIVTSKDQRPSIVHLHLAGCTAKTIFKQLPLRTVYNDFNRSEFLLDLSEGLPPATFDVKKTRLKRFRERLKRFSQARHSDILFTDECLFSTDQFLNTQNDRMIARSSAEASQHGGIAQRSGQPKPLMDFGAITSDGKMSLISLEKGVKVDSKTYLEGMLEKELLP</sequence>
<accession>A0A7I4YBY9</accession>
<organism evidence="2 3">
    <name type="scientific">Haemonchus contortus</name>
    <name type="common">Barber pole worm</name>
    <dbReference type="NCBI Taxonomy" id="6289"/>
    <lineage>
        <taxon>Eukaryota</taxon>
        <taxon>Metazoa</taxon>
        <taxon>Ecdysozoa</taxon>
        <taxon>Nematoda</taxon>
        <taxon>Chromadorea</taxon>
        <taxon>Rhabditida</taxon>
        <taxon>Rhabditina</taxon>
        <taxon>Rhabditomorpha</taxon>
        <taxon>Strongyloidea</taxon>
        <taxon>Trichostrongylidae</taxon>
        <taxon>Haemonchus</taxon>
    </lineage>
</organism>
<evidence type="ECO:0000313" key="3">
    <source>
        <dbReference type="WBParaSite" id="HCON_00079220-00001"/>
    </source>
</evidence>
<dbReference type="InterPro" id="IPR036397">
    <property type="entry name" value="RNaseH_sf"/>
</dbReference>
<reference evidence="3" key="1">
    <citation type="submission" date="2020-12" db="UniProtKB">
        <authorList>
            <consortium name="WormBaseParasite"/>
        </authorList>
    </citation>
    <scope>IDENTIFICATION</scope>
    <source>
        <strain evidence="3">MHco3</strain>
    </source>
</reference>
<name>A0A7I4YBY9_HAECO</name>
<dbReference type="GO" id="GO:0003676">
    <property type="term" value="F:nucleic acid binding"/>
    <property type="evidence" value="ECO:0007669"/>
    <property type="project" value="InterPro"/>
</dbReference>
<keyword evidence="2" id="KW-1185">Reference proteome</keyword>
<dbReference type="WBParaSite" id="HCON_00079220-00001">
    <property type="protein sequence ID" value="HCON_00079220-00001"/>
    <property type="gene ID" value="HCON_00079220"/>
</dbReference>
<dbReference type="OrthoDB" id="5820972at2759"/>
<evidence type="ECO:0000313" key="2">
    <source>
        <dbReference type="Proteomes" id="UP000025227"/>
    </source>
</evidence>
<dbReference type="Gene3D" id="3.30.420.10">
    <property type="entry name" value="Ribonuclease H-like superfamily/Ribonuclease H"/>
    <property type="match status" value="1"/>
</dbReference>